<evidence type="ECO:0000313" key="6">
    <source>
        <dbReference type="Proteomes" id="UP000241434"/>
    </source>
</evidence>
<accession>A0A2P7Q2J2</accession>
<feature type="domain" description="HTH arsR-type" evidence="4">
    <location>
        <begin position="1"/>
        <end position="94"/>
    </location>
</feature>
<dbReference type="CDD" id="cd00090">
    <property type="entry name" value="HTH_ARSR"/>
    <property type="match status" value="1"/>
</dbReference>
<name>A0A2P7Q2J2_9FIRM</name>
<dbReference type="InterPro" id="IPR036388">
    <property type="entry name" value="WH-like_DNA-bd_sf"/>
</dbReference>
<keyword evidence="3" id="KW-0804">Transcription</keyword>
<keyword evidence="2" id="KW-0238">DNA-binding</keyword>
<dbReference type="NCBIfam" id="NF033788">
    <property type="entry name" value="HTH_metalloreg"/>
    <property type="match status" value="1"/>
</dbReference>
<dbReference type="SUPFAM" id="SSF46785">
    <property type="entry name" value="Winged helix' DNA-binding domain"/>
    <property type="match status" value="1"/>
</dbReference>
<evidence type="ECO:0000313" key="5">
    <source>
        <dbReference type="EMBL" id="PSJ32185.1"/>
    </source>
</evidence>
<dbReference type="Pfam" id="PF01022">
    <property type="entry name" value="HTH_5"/>
    <property type="match status" value="1"/>
</dbReference>
<dbReference type="Gene3D" id="1.10.10.10">
    <property type="entry name" value="Winged helix-like DNA-binding domain superfamily/Winged helix DNA-binding domain"/>
    <property type="match status" value="1"/>
</dbReference>
<dbReference type="SMART" id="SM00418">
    <property type="entry name" value="HTH_ARSR"/>
    <property type="match status" value="1"/>
</dbReference>
<evidence type="ECO:0000256" key="2">
    <source>
        <dbReference type="ARBA" id="ARBA00023125"/>
    </source>
</evidence>
<gene>
    <name evidence="5" type="ORF">UF10_01320</name>
</gene>
<dbReference type="AlphaFoldDB" id="A0A2P7Q2J2"/>
<dbReference type="PRINTS" id="PR00778">
    <property type="entry name" value="HTHARSR"/>
</dbReference>
<dbReference type="Proteomes" id="UP000241434">
    <property type="component" value="Unassembled WGS sequence"/>
</dbReference>
<dbReference type="PROSITE" id="PS50987">
    <property type="entry name" value="HTH_ARSR_2"/>
    <property type="match status" value="1"/>
</dbReference>
<organism evidence="5 6">
    <name type="scientific">Peptostreptococcus russellii</name>
    <dbReference type="NCBI Taxonomy" id="215200"/>
    <lineage>
        <taxon>Bacteria</taxon>
        <taxon>Bacillati</taxon>
        <taxon>Bacillota</taxon>
        <taxon>Clostridia</taxon>
        <taxon>Peptostreptococcales</taxon>
        <taxon>Peptostreptococcaceae</taxon>
        <taxon>Peptostreptococcus</taxon>
    </lineage>
</organism>
<dbReference type="InterPro" id="IPR051011">
    <property type="entry name" value="Metal_resp_trans_reg"/>
</dbReference>
<dbReference type="InterPro" id="IPR011991">
    <property type="entry name" value="ArsR-like_HTH"/>
</dbReference>
<sequence>MEKLESYARILKVIAHPVRLCIVKGLIENGGCNVSNIYSCLGVPQSTISQHLAKLKSEGLVTGERNGNEIIYSVESDEAKRLIKCMIESTKCENLED</sequence>
<dbReference type="InterPro" id="IPR036390">
    <property type="entry name" value="WH_DNA-bd_sf"/>
</dbReference>
<evidence type="ECO:0000256" key="1">
    <source>
        <dbReference type="ARBA" id="ARBA00023015"/>
    </source>
</evidence>
<dbReference type="GO" id="GO:0003700">
    <property type="term" value="F:DNA-binding transcription factor activity"/>
    <property type="evidence" value="ECO:0007669"/>
    <property type="project" value="InterPro"/>
</dbReference>
<reference evidence="5" key="1">
    <citation type="thesis" date="2015" institute="Rutgers" country="The State University of New Jersey, 14 College Farm Rd., New Brunswick, NJ, USA">
        <title>Ammonia toxicity in bacteria and its implications for treatment of and resource recovery from highly nitrogenous organic wastes.</title>
        <authorList>
            <person name="Luther A.K."/>
        </authorList>
    </citation>
    <scope>NUCLEOTIDE SEQUENCE</scope>
    <source>
        <strain evidence="5">RT-10B</strain>
    </source>
</reference>
<dbReference type="InterPro" id="IPR001845">
    <property type="entry name" value="HTH_ArsR_DNA-bd_dom"/>
</dbReference>
<protein>
    <recommendedName>
        <fullName evidence="4">HTH arsR-type domain-containing protein</fullName>
    </recommendedName>
</protein>
<evidence type="ECO:0000259" key="4">
    <source>
        <dbReference type="PROSITE" id="PS50987"/>
    </source>
</evidence>
<dbReference type="EMBL" id="JYGE01000002">
    <property type="protein sequence ID" value="PSJ32185.1"/>
    <property type="molecule type" value="Genomic_DNA"/>
</dbReference>
<evidence type="ECO:0000256" key="3">
    <source>
        <dbReference type="ARBA" id="ARBA00023163"/>
    </source>
</evidence>
<dbReference type="PANTHER" id="PTHR43132:SF2">
    <property type="entry name" value="ARSENICAL RESISTANCE OPERON REPRESSOR ARSR-RELATED"/>
    <property type="match status" value="1"/>
</dbReference>
<comment type="caution">
    <text evidence="5">The sequence shown here is derived from an EMBL/GenBank/DDBJ whole genome shotgun (WGS) entry which is preliminary data.</text>
</comment>
<keyword evidence="1" id="KW-0805">Transcription regulation</keyword>
<dbReference type="GO" id="GO:0003677">
    <property type="term" value="F:DNA binding"/>
    <property type="evidence" value="ECO:0007669"/>
    <property type="project" value="UniProtKB-KW"/>
</dbReference>
<proteinExistence type="predicted"/>
<keyword evidence="6" id="KW-1185">Reference proteome</keyword>
<dbReference type="PANTHER" id="PTHR43132">
    <property type="entry name" value="ARSENICAL RESISTANCE OPERON REPRESSOR ARSR-RELATED"/>
    <property type="match status" value="1"/>
</dbReference>